<sequence>MKKIIMIGIIYGISIYIAFLYRDPLLNWLNQSDLSQLPFMFFLSIFFGVIPIVPFTVFAGVMGAKYGVWVGAIINWTGSVGAAAVFFVLARYFFVSQFQNYIVRFKKIKKFELIISKNAFIAILFSRMIPIIPPPAVNVYSGLSSMLFKTYILATALGQIPGMLVYAYLGNQLFVSPRSFAAGILFYLGFIIIILFIYRWWYKKKS</sequence>
<evidence type="ECO:0000313" key="8">
    <source>
        <dbReference type="EMBL" id="MEC5423567.1"/>
    </source>
</evidence>
<keyword evidence="5 6" id="KW-0472">Membrane</keyword>
<organism evidence="8 9">
    <name type="scientific">Virgibacillus tibetensis</name>
    <dbReference type="NCBI Taxonomy" id="3042313"/>
    <lineage>
        <taxon>Bacteria</taxon>
        <taxon>Bacillati</taxon>
        <taxon>Bacillota</taxon>
        <taxon>Bacilli</taxon>
        <taxon>Bacillales</taxon>
        <taxon>Bacillaceae</taxon>
        <taxon>Virgibacillus</taxon>
    </lineage>
</organism>
<name>A0ABU6KDZ7_9BACI</name>
<reference evidence="8 9" key="1">
    <citation type="journal article" date="2024" name="Int. J. Syst. Evol. Microbiol.">
        <title>Virgibacillus tibetensis sp. nov., isolated from salt lake on the Tibetan Plateau of China.</title>
        <authorList>
            <person name="Phurbu D."/>
            <person name="Liu Z.-X."/>
            <person name="Wang R."/>
            <person name="Zheng Y.-Y."/>
            <person name="Liu H.-C."/>
            <person name="Zhou Y.-G."/>
            <person name="Yu Y.-J."/>
            <person name="Li A.-H."/>
        </authorList>
    </citation>
    <scope>NUCLEOTIDE SEQUENCE [LARGE SCALE GENOMIC DNA]</scope>
    <source>
        <strain evidence="8 9">C22-A2</strain>
    </source>
</reference>
<feature type="transmembrane region" description="Helical" evidence="6">
    <location>
        <begin position="151"/>
        <end position="169"/>
    </location>
</feature>
<feature type="domain" description="VTT" evidence="7">
    <location>
        <begin position="53"/>
        <end position="171"/>
    </location>
</feature>
<keyword evidence="4 6" id="KW-1133">Transmembrane helix</keyword>
<dbReference type="Pfam" id="PF09335">
    <property type="entry name" value="VTT_dom"/>
    <property type="match status" value="1"/>
</dbReference>
<evidence type="ECO:0000256" key="1">
    <source>
        <dbReference type="ARBA" id="ARBA00004651"/>
    </source>
</evidence>
<accession>A0ABU6KDZ7</accession>
<keyword evidence="3 6" id="KW-0812">Transmembrane</keyword>
<dbReference type="RefSeq" id="WP_327607136.1">
    <property type="nucleotide sequence ID" value="NZ_JARZFX010000003.1"/>
</dbReference>
<gene>
    <name evidence="8" type="ORF">QGM71_08690</name>
</gene>
<dbReference type="PANTHER" id="PTHR12677">
    <property type="entry name" value="GOLGI APPARATUS MEMBRANE PROTEIN TVP38-RELATED"/>
    <property type="match status" value="1"/>
</dbReference>
<dbReference type="Proteomes" id="UP001335737">
    <property type="component" value="Unassembled WGS sequence"/>
</dbReference>
<comment type="similarity">
    <text evidence="6">Belongs to the TVP38/TMEM64 family.</text>
</comment>
<feature type="transmembrane region" description="Helical" evidence="6">
    <location>
        <begin position="68"/>
        <end position="90"/>
    </location>
</feature>
<dbReference type="InterPro" id="IPR032816">
    <property type="entry name" value="VTT_dom"/>
</dbReference>
<evidence type="ECO:0000256" key="5">
    <source>
        <dbReference type="ARBA" id="ARBA00023136"/>
    </source>
</evidence>
<dbReference type="PANTHER" id="PTHR12677:SF59">
    <property type="entry name" value="GOLGI APPARATUS MEMBRANE PROTEIN TVP38-RELATED"/>
    <property type="match status" value="1"/>
</dbReference>
<evidence type="ECO:0000256" key="4">
    <source>
        <dbReference type="ARBA" id="ARBA00022989"/>
    </source>
</evidence>
<feature type="transmembrane region" description="Helical" evidence="6">
    <location>
        <begin position="181"/>
        <end position="201"/>
    </location>
</feature>
<proteinExistence type="inferred from homology"/>
<feature type="transmembrane region" description="Helical" evidence="6">
    <location>
        <begin position="111"/>
        <end position="131"/>
    </location>
</feature>
<evidence type="ECO:0000256" key="3">
    <source>
        <dbReference type="ARBA" id="ARBA00022692"/>
    </source>
</evidence>
<comment type="caution">
    <text evidence="8">The sequence shown here is derived from an EMBL/GenBank/DDBJ whole genome shotgun (WGS) entry which is preliminary data.</text>
</comment>
<dbReference type="InterPro" id="IPR015414">
    <property type="entry name" value="TMEM64"/>
</dbReference>
<feature type="transmembrane region" description="Helical" evidence="6">
    <location>
        <begin position="37"/>
        <end position="62"/>
    </location>
</feature>
<evidence type="ECO:0000256" key="2">
    <source>
        <dbReference type="ARBA" id="ARBA00022475"/>
    </source>
</evidence>
<evidence type="ECO:0000313" key="9">
    <source>
        <dbReference type="Proteomes" id="UP001335737"/>
    </source>
</evidence>
<protein>
    <recommendedName>
        <fullName evidence="6">TVP38/TMEM64 family membrane protein</fullName>
    </recommendedName>
</protein>
<evidence type="ECO:0000256" key="6">
    <source>
        <dbReference type="RuleBase" id="RU366058"/>
    </source>
</evidence>
<keyword evidence="9" id="KW-1185">Reference proteome</keyword>
<evidence type="ECO:0000259" key="7">
    <source>
        <dbReference type="Pfam" id="PF09335"/>
    </source>
</evidence>
<dbReference type="EMBL" id="JARZFX010000003">
    <property type="protein sequence ID" value="MEC5423567.1"/>
    <property type="molecule type" value="Genomic_DNA"/>
</dbReference>
<comment type="subcellular location">
    <subcellularLocation>
        <location evidence="1 6">Cell membrane</location>
        <topology evidence="1 6">Multi-pass membrane protein</topology>
    </subcellularLocation>
</comment>
<keyword evidence="2 6" id="KW-1003">Cell membrane</keyword>
<feature type="transmembrane region" description="Helical" evidence="6">
    <location>
        <begin position="6"/>
        <end position="25"/>
    </location>
</feature>